<reference evidence="2" key="1">
    <citation type="submission" date="2012-05" db="EMBL/GenBank/DDBJ databases">
        <authorList>
            <person name="Krishnakumar V."/>
            <person name="Cheung F."/>
            <person name="Xiao Y."/>
            <person name="Chan A."/>
            <person name="Moskal W.A."/>
            <person name="Town C.D."/>
        </authorList>
    </citation>
    <scope>NUCLEOTIDE SEQUENCE</scope>
</reference>
<evidence type="ECO:0000313" key="2">
    <source>
        <dbReference type="EMBL" id="AFK37946.1"/>
    </source>
</evidence>
<sequence>MILRLKPDSTPPQTGTPVTAESSVLSLSTETLQSICRCLTLFPPSDILNQQKGSSATLACSSCCSFFVSCLNWLYCLSNSIVVICNIKRKNKITTTKT</sequence>
<feature type="region of interest" description="Disordered" evidence="1">
    <location>
        <begin position="1"/>
        <end position="20"/>
    </location>
</feature>
<evidence type="ECO:0000256" key="1">
    <source>
        <dbReference type="SAM" id="MobiDB-lite"/>
    </source>
</evidence>
<dbReference type="EMBL" id="BT138151">
    <property type="protein sequence ID" value="AFK37946.1"/>
    <property type="molecule type" value="mRNA"/>
</dbReference>
<organism evidence="2">
    <name type="scientific">Lotus japonicus</name>
    <name type="common">Lotus corniculatus var. japonicus</name>
    <dbReference type="NCBI Taxonomy" id="34305"/>
    <lineage>
        <taxon>Eukaryota</taxon>
        <taxon>Viridiplantae</taxon>
        <taxon>Streptophyta</taxon>
        <taxon>Embryophyta</taxon>
        <taxon>Tracheophyta</taxon>
        <taxon>Spermatophyta</taxon>
        <taxon>Magnoliopsida</taxon>
        <taxon>eudicotyledons</taxon>
        <taxon>Gunneridae</taxon>
        <taxon>Pentapetalae</taxon>
        <taxon>rosids</taxon>
        <taxon>fabids</taxon>
        <taxon>Fabales</taxon>
        <taxon>Fabaceae</taxon>
        <taxon>Papilionoideae</taxon>
        <taxon>50 kb inversion clade</taxon>
        <taxon>NPAAA clade</taxon>
        <taxon>Hologalegina</taxon>
        <taxon>robinioid clade</taxon>
        <taxon>Loteae</taxon>
        <taxon>Lotus</taxon>
    </lineage>
</organism>
<dbReference type="AlphaFoldDB" id="I3SCF4"/>
<name>I3SCF4_LOTJA</name>
<accession>I3SCF4</accession>
<protein>
    <submittedName>
        <fullName evidence="2">Uncharacterized protein</fullName>
    </submittedName>
</protein>
<proteinExistence type="evidence at transcript level"/>